<dbReference type="InterPro" id="IPR000048">
    <property type="entry name" value="IQ_motif_EF-hand-BS"/>
</dbReference>
<dbReference type="InterPro" id="IPR038765">
    <property type="entry name" value="Papain-like_cys_pep_sf"/>
</dbReference>
<feature type="compositionally biased region" description="Polar residues" evidence="2">
    <location>
        <begin position="1200"/>
        <end position="1220"/>
    </location>
</feature>
<feature type="compositionally biased region" description="Polar residues" evidence="2">
    <location>
        <begin position="529"/>
        <end position="541"/>
    </location>
</feature>
<dbReference type="SMART" id="SM00230">
    <property type="entry name" value="CysPc"/>
    <property type="match status" value="1"/>
</dbReference>
<feature type="compositionally biased region" description="Basic and acidic residues" evidence="2">
    <location>
        <begin position="1224"/>
        <end position="1245"/>
    </location>
</feature>
<dbReference type="GO" id="GO:0006508">
    <property type="term" value="P:proteolysis"/>
    <property type="evidence" value="ECO:0007669"/>
    <property type="project" value="InterPro"/>
</dbReference>
<dbReference type="KEGG" id="char:105897711"/>
<dbReference type="PANTHER" id="PTHR46298">
    <property type="entry name" value="ANDROGLOBIN"/>
    <property type="match status" value="1"/>
</dbReference>
<dbReference type="PROSITE" id="PS50203">
    <property type="entry name" value="CALPAIN_CAT"/>
    <property type="match status" value="1"/>
</dbReference>
<feature type="domain" description="Calpain catalytic" evidence="3">
    <location>
        <begin position="97"/>
        <end position="276"/>
    </location>
</feature>
<name>A0A6P3VSU7_CLUHA</name>
<reference evidence="6" key="1">
    <citation type="submission" date="2025-08" db="UniProtKB">
        <authorList>
            <consortium name="RefSeq"/>
        </authorList>
    </citation>
    <scope>IDENTIFICATION</scope>
</reference>
<feature type="compositionally biased region" description="Polar residues" evidence="2">
    <location>
        <begin position="349"/>
        <end position="358"/>
    </location>
</feature>
<dbReference type="RefSeq" id="XP_012680124.2">
    <property type="nucleotide sequence ID" value="XM_012824670.3"/>
</dbReference>
<dbReference type="Pfam" id="PF22070">
    <property type="entry name" value="Androglobin_V"/>
    <property type="match status" value="2"/>
</dbReference>
<evidence type="ECO:0000259" key="4">
    <source>
        <dbReference type="PROSITE" id="PS52042"/>
    </source>
</evidence>
<feature type="region of interest" description="Disordered" evidence="2">
    <location>
        <begin position="318"/>
        <end position="358"/>
    </location>
</feature>
<feature type="region of interest" description="Disordered" evidence="2">
    <location>
        <begin position="830"/>
        <end position="850"/>
    </location>
</feature>
<dbReference type="PANTHER" id="PTHR46298:SF1">
    <property type="entry name" value="ANDROGLOBIN"/>
    <property type="match status" value="1"/>
</dbReference>
<keyword evidence="5" id="KW-1185">Reference proteome</keyword>
<dbReference type="Pfam" id="PF22068">
    <property type="entry name" value="Androglobin_II"/>
    <property type="match status" value="1"/>
</dbReference>
<evidence type="ECO:0000256" key="1">
    <source>
        <dbReference type="PROSITE-ProRule" id="PRU00239"/>
    </source>
</evidence>
<dbReference type="GO" id="GO:0004198">
    <property type="term" value="F:calcium-dependent cysteine-type endopeptidase activity"/>
    <property type="evidence" value="ECO:0007669"/>
    <property type="project" value="InterPro"/>
</dbReference>
<dbReference type="PROSITE" id="PS52042">
    <property type="entry name" value="GLOBIN_CP_ADGB"/>
    <property type="match status" value="1"/>
</dbReference>
<proteinExistence type="predicted"/>
<dbReference type="Pfam" id="PF00648">
    <property type="entry name" value="Peptidase_C2"/>
    <property type="match status" value="1"/>
</dbReference>
<feature type="compositionally biased region" description="Basic and acidic residues" evidence="2">
    <location>
        <begin position="325"/>
        <end position="347"/>
    </location>
</feature>
<dbReference type="InterPro" id="IPR054094">
    <property type="entry name" value="Androglobin_IV"/>
</dbReference>
<dbReference type="CTD" id="79747"/>
<dbReference type="OrthoDB" id="9374162at2759"/>
<feature type="region of interest" description="Disordered" evidence="2">
    <location>
        <begin position="1316"/>
        <end position="1335"/>
    </location>
</feature>
<feature type="region of interest" description="Disordered" evidence="2">
    <location>
        <begin position="1190"/>
        <end position="1248"/>
    </location>
</feature>
<feature type="compositionally biased region" description="Basic and acidic residues" evidence="2">
    <location>
        <begin position="59"/>
        <end position="71"/>
    </location>
</feature>
<comment type="caution">
    <text evidence="1">Lacks conserved residue(s) required for the propagation of feature annotation.</text>
</comment>
<dbReference type="InterPro" id="IPR001300">
    <property type="entry name" value="Peptidase_C2_calpain_cat"/>
</dbReference>
<feature type="compositionally biased region" description="Polar residues" evidence="2">
    <location>
        <begin position="12"/>
        <end position="36"/>
    </location>
</feature>
<dbReference type="InterPro" id="IPR054095">
    <property type="entry name" value="Androglobin_V"/>
</dbReference>
<feature type="compositionally biased region" description="Basic and acidic residues" evidence="2">
    <location>
        <begin position="1321"/>
        <end position="1330"/>
    </location>
</feature>
<evidence type="ECO:0000259" key="3">
    <source>
        <dbReference type="PROSITE" id="PS50203"/>
    </source>
</evidence>
<evidence type="ECO:0000313" key="5">
    <source>
        <dbReference type="Proteomes" id="UP000515152"/>
    </source>
</evidence>
<dbReference type="Pfam" id="PF22069">
    <property type="entry name" value="Androglobin_IV"/>
    <property type="match status" value="1"/>
</dbReference>
<evidence type="ECO:0000313" key="6">
    <source>
        <dbReference type="RefSeq" id="XP_012680124.2"/>
    </source>
</evidence>
<dbReference type="SMART" id="SM00015">
    <property type="entry name" value="IQ"/>
    <property type="match status" value="1"/>
</dbReference>
<dbReference type="InterPro" id="IPR057249">
    <property type="entry name" value="Globin_CP_ADGB"/>
</dbReference>
<accession>A0A6P3VSU7</accession>
<dbReference type="Proteomes" id="UP000515152">
    <property type="component" value="Chromosome 15"/>
</dbReference>
<organism evidence="5 6">
    <name type="scientific">Clupea harengus</name>
    <name type="common">Atlantic herring</name>
    <dbReference type="NCBI Taxonomy" id="7950"/>
    <lineage>
        <taxon>Eukaryota</taxon>
        <taxon>Metazoa</taxon>
        <taxon>Chordata</taxon>
        <taxon>Craniata</taxon>
        <taxon>Vertebrata</taxon>
        <taxon>Euteleostomi</taxon>
        <taxon>Actinopterygii</taxon>
        <taxon>Neopterygii</taxon>
        <taxon>Teleostei</taxon>
        <taxon>Clupei</taxon>
        <taxon>Clupeiformes</taxon>
        <taxon>Clupeoidei</taxon>
        <taxon>Clupeidae</taxon>
        <taxon>Clupea</taxon>
    </lineage>
</organism>
<dbReference type="SUPFAM" id="SSF54001">
    <property type="entry name" value="Cysteine proteinases"/>
    <property type="match status" value="1"/>
</dbReference>
<feature type="region of interest" description="Disordered" evidence="2">
    <location>
        <begin position="1"/>
        <end position="36"/>
    </location>
</feature>
<feature type="domain" description="Globin" evidence="4">
    <location>
        <begin position="712"/>
        <end position="919"/>
    </location>
</feature>
<sequence length="1476" mass="166625">MSKAPKKKDVSSSRVTSSPGQTPNKEASSLVTSTSEALGDLRKRVPIWPEWNEAELNAEKWDASKSKDSKGGKGSNTQFFEDPEGKIDLPTSLKVHSWKRPSEYLVKVPMVVENETAFDLTTANEHLLCSELMRWIISEIYILWKACNGRGGTEDKAVSAEMTPSTWKPWEHIYSLCKVVKGHQPLYNPYGKYILKLYWMGAWRKVTIDDTLPFDEENKLLLPASTDQSELWPMLLAKALIKLANTDVIPGNRRELGEFTIIHTLTGWVPEIIPLNTRCVGALWTFLREAIPRFQLKGEGSAHFPEVRNSIVNDCTDSLNSVKNKTPEKQKDSAKKKGKDTDHDRKSHTPVTTSCQPMNSDTAENVMVCASYLPLQILEKTTSELGKMADSSECLRQCGLSQLFSVPVLVTRTRVGPVVALPTPIAIPRWKLIRPRRQHLPTDEPKVPPVVKPEEFIEVVSPFLNFRLKTLATEMRKKQTYNSALASFTEQDESEREIITDSLQSEQADAGEPAEVTAEDKKKDEIPPSDQTASDTQSTPVATPPPVCPSEKPLLQDTWVPLEHFTNCFQTLLVFHKPSAYPHHSQKSQYKSSVSSRLSAIALSSPAAARRSQSPEEKGSYFLVVDSLQPTEILISFSALLHWGENQEERKKELPFRSGVLTAEPFSWKSLKYQLPSLCIHTTACKGAMLKLQPGRHVLCFQMRAVLGSHVHLYSQTPFIFGDEEMVMPVLTKESVCFMEQAVCAARALGRVVSSFSSNSERQAATQALTNTHFPPKSPRAAAGEHMKVFSEAVYEMFSRALDRKLSSWELLAVQALTLQPCLAHAHTHTHSHTHTLAPEQAEQPGAWSERSPTEAESRAAVTLQAGCRGYTARRIVKAARPGTKENLNAAKTLQEMWASVETDLKKHAISLLGYMLGESPCCVDLSSCREDEKSRISFSDHSVPLPETPNTWALVFREVFFIPKDTLLVAKVYSPVVSALHVINNDTGEEVPKVFRRVEPHVYKNNQNGYTFVAEAHTGEVPSGRWRMCLIGCRQPLPVPARETPVSSFCVKEFKDYYIPNDKYIICRFSVKASVDVVGTVQFQTSVPYAHLRLTVLNHETTLTSTTGKGHVLIPVFTFRADADSEESQTGEDTLPETDILSEAPSHTHKYIVQVELLHRTWAVSEAEANFIQTLRHAEKNDMRVSPFTTVGADKQDDLTTPTNTDQSSSEGQKSSTPKSTRKAREKEKEKDKEKDKDKEKVVSRVEQALDTSKPHWTLRVVCEQTEAESVCVKRDTERQEQIKALKMAWESADTGRAVKALQSRLQFINKHVRGLTGDRPTDGTDQRESVSQQSPDFTIRQFTPMDYTPYIRHTRSQPLLKDADIEERQQVERSERIQEFRLQRDMVLERRKQEIIMRHELKRRQIELYDGIQVCLSEQRQRVLEAREEFHCRLLEEEEQRRKEEVACEAQRQLDLEKNQAQAATTRKSAGKKK</sequence>
<dbReference type="GeneID" id="105897711"/>
<feature type="region of interest" description="Disordered" evidence="2">
    <location>
        <begin position="503"/>
        <end position="550"/>
    </location>
</feature>
<feature type="region of interest" description="Disordered" evidence="2">
    <location>
        <begin position="59"/>
        <end position="84"/>
    </location>
</feature>
<gene>
    <name evidence="6" type="primary">adgb</name>
</gene>
<protein>
    <submittedName>
        <fullName evidence="6">Androglobin</fullName>
    </submittedName>
</protein>
<dbReference type="PROSITE" id="PS50096">
    <property type="entry name" value="IQ"/>
    <property type="match status" value="1"/>
</dbReference>
<evidence type="ECO:0000256" key="2">
    <source>
        <dbReference type="SAM" id="MobiDB-lite"/>
    </source>
</evidence>
<dbReference type="InterPro" id="IPR053033">
    <property type="entry name" value="Androglobin-like"/>
</dbReference>
<dbReference type="CDD" id="cd22307">
    <property type="entry name" value="Adgb_C_mid-like"/>
    <property type="match status" value="1"/>
</dbReference>
<dbReference type="InterPro" id="IPR054093">
    <property type="entry name" value="Androglobin_II"/>
</dbReference>